<dbReference type="GO" id="GO:0005524">
    <property type="term" value="F:ATP binding"/>
    <property type="evidence" value="ECO:0007669"/>
    <property type="project" value="UniProtKB-KW"/>
</dbReference>
<dbReference type="SMART" id="SM00382">
    <property type="entry name" value="AAA"/>
    <property type="match status" value="1"/>
</dbReference>
<reference evidence="5 6" key="1">
    <citation type="submission" date="2024-12" db="EMBL/GenBank/DDBJ databases">
        <authorList>
            <person name="Lee Y."/>
        </authorList>
    </citation>
    <scope>NUCLEOTIDE SEQUENCE [LARGE SCALE GENOMIC DNA]</scope>
    <source>
        <strain evidence="5 6">03SUJ4</strain>
    </source>
</reference>
<dbReference type="InterPro" id="IPR003593">
    <property type="entry name" value="AAA+_ATPase"/>
</dbReference>
<evidence type="ECO:0000313" key="5">
    <source>
        <dbReference type="EMBL" id="MFN2975479.1"/>
    </source>
</evidence>
<comment type="caution">
    <text evidence="5">The sequence shown here is derived from an EMBL/GenBank/DDBJ whole genome shotgun (WGS) entry which is preliminary data.</text>
</comment>
<dbReference type="Gene3D" id="3.40.50.300">
    <property type="entry name" value="P-loop containing nucleotide triphosphate hydrolases"/>
    <property type="match status" value="1"/>
</dbReference>
<dbReference type="Pfam" id="PF00005">
    <property type="entry name" value="ABC_tran"/>
    <property type="match status" value="1"/>
</dbReference>
<gene>
    <name evidence="5" type="ORF">ACK2TP_06870</name>
</gene>
<dbReference type="SUPFAM" id="SSF52540">
    <property type="entry name" value="P-loop containing nucleoside triphosphate hydrolases"/>
    <property type="match status" value="1"/>
</dbReference>
<evidence type="ECO:0000256" key="2">
    <source>
        <dbReference type="ARBA" id="ARBA00022741"/>
    </source>
</evidence>
<dbReference type="Proteomes" id="UP001634747">
    <property type="component" value="Unassembled WGS sequence"/>
</dbReference>
<dbReference type="EMBL" id="JBJYXY010000001">
    <property type="protein sequence ID" value="MFN2975479.1"/>
    <property type="molecule type" value="Genomic_DNA"/>
</dbReference>
<protein>
    <submittedName>
        <fullName evidence="5">ABC transporter ATP-binding protein</fullName>
    </submittedName>
</protein>
<dbReference type="PROSITE" id="PS50893">
    <property type="entry name" value="ABC_TRANSPORTER_2"/>
    <property type="match status" value="1"/>
</dbReference>
<keyword evidence="1" id="KW-0813">Transport</keyword>
<evidence type="ECO:0000259" key="4">
    <source>
        <dbReference type="PROSITE" id="PS50893"/>
    </source>
</evidence>
<evidence type="ECO:0000256" key="1">
    <source>
        <dbReference type="ARBA" id="ARBA00022448"/>
    </source>
</evidence>
<organism evidence="5 6">
    <name type="scientific">Terriglobus aquaticus</name>
    <dbReference type="NCBI Taxonomy" id="940139"/>
    <lineage>
        <taxon>Bacteria</taxon>
        <taxon>Pseudomonadati</taxon>
        <taxon>Acidobacteriota</taxon>
        <taxon>Terriglobia</taxon>
        <taxon>Terriglobales</taxon>
        <taxon>Acidobacteriaceae</taxon>
        <taxon>Terriglobus</taxon>
    </lineage>
</organism>
<dbReference type="InterPro" id="IPR003439">
    <property type="entry name" value="ABC_transporter-like_ATP-bd"/>
</dbReference>
<dbReference type="InterPro" id="IPR027417">
    <property type="entry name" value="P-loop_NTPase"/>
</dbReference>
<sequence length="238" mass="25562">MPHAVELQDVSRLYGGFAALRRVSCVFATGGMHALLGDNGAGKSTLLRMAAGLVTPTHGTVRVLGGTPAQNRYRIAYMSHAAMLYDDLTPMENLAYFARLHCSADACAMCHASPEMALRAVGLDPHLKRPVSQLSQGMRQRTSLAAAILADPELLLLDEPFSNMDVNGARELVALLQDFLTWPLTGNAQGARTIILTTHQHDLVRGVANSTTYLRRGSVVPAAERFEAEPAQLEASAA</sequence>
<dbReference type="PANTHER" id="PTHR42939:SF1">
    <property type="entry name" value="ABC TRANSPORTER ATP-BINDING PROTEIN ALBC-RELATED"/>
    <property type="match status" value="1"/>
</dbReference>
<dbReference type="InterPro" id="IPR051782">
    <property type="entry name" value="ABC_Transporter_VariousFunc"/>
</dbReference>
<keyword evidence="3 5" id="KW-0067">ATP-binding</keyword>
<feature type="domain" description="ABC transporter" evidence="4">
    <location>
        <begin position="5"/>
        <end position="238"/>
    </location>
</feature>
<keyword evidence="6" id="KW-1185">Reference proteome</keyword>
<dbReference type="CDD" id="cd03230">
    <property type="entry name" value="ABC_DR_subfamily_A"/>
    <property type="match status" value="1"/>
</dbReference>
<dbReference type="PANTHER" id="PTHR42939">
    <property type="entry name" value="ABC TRANSPORTER ATP-BINDING PROTEIN ALBC-RELATED"/>
    <property type="match status" value="1"/>
</dbReference>
<dbReference type="RefSeq" id="WP_263412997.1">
    <property type="nucleotide sequence ID" value="NZ_BAABBH010000001.1"/>
</dbReference>
<name>A0ABW9KIC9_9BACT</name>
<evidence type="ECO:0000256" key="3">
    <source>
        <dbReference type="ARBA" id="ARBA00022840"/>
    </source>
</evidence>
<evidence type="ECO:0000313" key="6">
    <source>
        <dbReference type="Proteomes" id="UP001634747"/>
    </source>
</evidence>
<keyword evidence="2" id="KW-0547">Nucleotide-binding</keyword>
<proteinExistence type="predicted"/>
<accession>A0ABW9KIC9</accession>